<dbReference type="OrthoDB" id="10004092at2759"/>
<gene>
    <name evidence="3" type="ORF">OTI717_LOCUS18865</name>
    <name evidence="1" type="ORF">RFH988_LOCUS17982</name>
    <name evidence="2" type="ORF">SEV965_LOCUS17337</name>
</gene>
<evidence type="ECO:0000313" key="4">
    <source>
        <dbReference type="Proteomes" id="UP000663882"/>
    </source>
</evidence>
<organism evidence="1 4">
    <name type="scientific">Rotaria sordida</name>
    <dbReference type="NCBI Taxonomy" id="392033"/>
    <lineage>
        <taxon>Eukaryota</taxon>
        <taxon>Metazoa</taxon>
        <taxon>Spiralia</taxon>
        <taxon>Gnathifera</taxon>
        <taxon>Rotifera</taxon>
        <taxon>Eurotatoria</taxon>
        <taxon>Bdelloidea</taxon>
        <taxon>Philodinida</taxon>
        <taxon>Philodinidae</taxon>
        <taxon>Rotaria</taxon>
    </lineage>
</organism>
<dbReference type="Proteomes" id="UP000663823">
    <property type="component" value="Unassembled WGS sequence"/>
</dbReference>
<name>A0A814MDN8_9BILA</name>
<dbReference type="EMBL" id="CAJNOU010000990">
    <property type="protein sequence ID" value="CAF1129514.1"/>
    <property type="molecule type" value="Genomic_DNA"/>
</dbReference>
<dbReference type="Proteomes" id="UP000663889">
    <property type="component" value="Unassembled WGS sequence"/>
</dbReference>
<dbReference type="EMBL" id="CAJNOO010000990">
    <property type="protein sequence ID" value="CAF1075141.1"/>
    <property type="molecule type" value="Genomic_DNA"/>
</dbReference>
<evidence type="ECO:0000313" key="2">
    <source>
        <dbReference type="EMBL" id="CAF1129514.1"/>
    </source>
</evidence>
<dbReference type="EMBL" id="CAJOAX010002673">
    <property type="protein sequence ID" value="CAF3811723.1"/>
    <property type="molecule type" value="Genomic_DNA"/>
</dbReference>
<protein>
    <submittedName>
        <fullName evidence="1">Uncharacterized protein</fullName>
    </submittedName>
</protein>
<dbReference type="AlphaFoldDB" id="A0A814MDN8"/>
<evidence type="ECO:0000313" key="3">
    <source>
        <dbReference type="EMBL" id="CAF3811723.1"/>
    </source>
</evidence>
<proteinExistence type="predicted"/>
<evidence type="ECO:0000313" key="1">
    <source>
        <dbReference type="EMBL" id="CAF1075141.1"/>
    </source>
</evidence>
<dbReference type="PANTHER" id="PTHR36649:SF28">
    <property type="entry name" value="UBIQUITIN-LIKE DOMAIN-CONTAINING PROTEIN"/>
    <property type="match status" value="1"/>
</dbReference>
<reference evidence="1" key="1">
    <citation type="submission" date="2021-02" db="EMBL/GenBank/DDBJ databases">
        <authorList>
            <person name="Nowell W R."/>
        </authorList>
    </citation>
    <scope>NUCLEOTIDE SEQUENCE</scope>
</reference>
<dbReference type="PANTHER" id="PTHR36649">
    <property type="entry name" value="UBIQUITIN-LIKE DOMAIN-CONTAINING PROTEIN"/>
    <property type="match status" value="1"/>
</dbReference>
<comment type="caution">
    <text evidence="1">The sequence shown here is derived from an EMBL/GenBank/DDBJ whole genome shotgun (WGS) entry which is preliminary data.</text>
</comment>
<accession>A0A814MDN8</accession>
<sequence length="511" mass="59238">MNDLEIVYKLRKRINNLENKLKSLTCENVHGNPDMNRRIIARINKIEARIIKLKGIHNDKIYQVYSGSINRPKTVSIISEIEMKIIEIDIGDNITTLKMIPMSFKLDDKKRALKDIIYPTDGTDRNLINILARYRTIINKSKDFRREPFQVRTNSTETLIILLDAFVRQYEGELSFTNEDLYFSDSTRYIASGIANLGSLHLLAANYILTAKFSIKINLNYDRELTRSSSIMKNFILDLNKSIANVLHCKNDFIRISSIEKIDNKHGMIQVNFGLTTPDKNQTESLARHFQNLVRRTDFRNDKILRSIQSDRYQYELIPILSYLQLSSKDFDINSNYDYTQTDLSKQVQCGNYPYYLPIGWFRHAINLNNKYSDNLFWLTTRNINDEWPIAFHGTHSPTLTNITQSTPLFNSIKTDSMNNEDIHQITKVDSGSAIYVITHCNDGADAYTTPFTILNGDNNETFKLVFQCRVRPNSFTIYNGSNDLGQLWQITDPQAIRPYGLLLKRETILF</sequence>
<dbReference type="Proteomes" id="UP000663882">
    <property type="component" value="Unassembled WGS sequence"/>
</dbReference>